<evidence type="ECO:0000313" key="3">
    <source>
        <dbReference type="EMBL" id="KAI5437876.1"/>
    </source>
</evidence>
<name>A0A9D4YDZ9_PEA</name>
<feature type="domain" description="RNB" evidence="1">
    <location>
        <begin position="364"/>
        <end position="385"/>
    </location>
</feature>
<dbReference type="Gramene" id="Psat02G0384300-T1">
    <property type="protein sequence ID" value="KAI5437876.1"/>
    <property type="gene ID" value="KIW84_023843"/>
</dbReference>
<dbReference type="GO" id="GO:0003723">
    <property type="term" value="F:RNA binding"/>
    <property type="evidence" value="ECO:0007669"/>
    <property type="project" value="InterPro"/>
</dbReference>
<dbReference type="PANTHER" id="PTHR23355:SF35">
    <property type="entry name" value="EXOSOME COMPLEX EXONUCLEASE RRP44"/>
    <property type="match status" value="1"/>
</dbReference>
<sequence>MSATEKLFVKIFERKKQFIEQVRQESLLWEDNLRYLLILNGISPPPWLNNSVVHSSFPSDPKDLFKDDTVYQGQPSQAQFGVPSVGDHCRGRLSNFPDCSVSNVGCASSGPPELDSVAISPQNQIEQRVSESFLDPAVSFSKLHRSRSRQKALEQCNSAKASKPFCGVQEPNLIDFQNKDVGSSVYDKRLSIHRTSSQAEHSNELLNLDSSSGRYKVVEVSDINQPCSHVELKDLRKTSDCINGSRRNIVKDGDFCQIEQESNIQSRLRLHRSSCPSPGDDFFTTNGSGKSIDKSVQLPQPLILKNLQDPSVAVVGSLCSQEEPRISTVKTKEYLSKSGSGNIYLTINSKLSKSPNSKSRGQRATHFTSPIRRYADVIVHRLLAASIGISKLPFVFQDRLQLTSIADNLNYRHRNAQMAGRASVELHTLIYFRKRPTDTEARIVNIRSNGFFVLVPKYRIEGPVYLTTRDEKGSGEWYVDEQEQKIKKMDGSSSYNILQTVQIHMEVVEPQPNRPKLQLTLI</sequence>
<evidence type="ECO:0000259" key="1">
    <source>
        <dbReference type="Pfam" id="PF00773"/>
    </source>
</evidence>
<dbReference type="InterPro" id="IPR050180">
    <property type="entry name" value="RNR_Ribonuclease"/>
</dbReference>
<dbReference type="FunFam" id="2.40.50.140:FF:000193">
    <property type="entry name" value="Exosome complex exonuclease RRP44 homolog A"/>
    <property type="match status" value="1"/>
</dbReference>
<keyword evidence="4" id="KW-1185">Reference proteome</keyword>
<dbReference type="Pfam" id="PF00773">
    <property type="entry name" value="RNB"/>
    <property type="match status" value="1"/>
</dbReference>
<dbReference type="PANTHER" id="PTHR23355">
    <property type="entry name" value="RIBONUCLEASE"/>
    <property type="match status" value="1"/>
</dbReference>
<organism evidence="3 4">
    <name type="scientific">Pisum sativum</name>
    <name type="common">Garden pea</name>
    <name type="synonym">Lathyrus oleraceus</name>
    <dbReference type="NCBI Taxonomy" id="3888"/>
    <lineage>
        <taxon>Eukaryota</taxon>
        <taxon>Viridiplantae</taxon>
        <taxon>Streptophyta</taxon>
        <taxon>Embryophyta</taxon>
        <taxon>Tracheophyta</taxon>
        <taxon>Spermatophyta</taxon>
        <taxon>Magnoliopsida</taxon>
        <taxon>eudicotyledons</taxon>
        <taxon>Gunneridae</taxon>
        <taxon>Pentapetalae</taxon>
        <taxon>rosids</taxon>
        <taxon>fabids</taxon>
        <taxon>Fabales</taxon>
        <taxon>Fabaceae</taxon>
        <taxon>Papilionoideae</taxon>
        <taxon>50 kb inversion clade</taxon>
        <taxon>NPAAA clade</taxon>
        <taxon>Hologalegina</taxon>
        <taxon>IRL clade</taxon>
        <taxon>Fabeae</taxon>
        <taxon>Lathyrus</taxon>
    </lineage>
</organism>
<protein>
    <submittedName>
        <fullName evidence="3">Uncharacterized protein</fullName>
    </submittedName>
</protein>
<evidence type="ECO:0000313" key="4">
    <source>
        <dbReference type="Proteomes" id="UP001058974"/>
    </source>
</evidence>
<dbReference type="SUPFAM" id="SSF50249">
    <property type="entry name" value="Nucleic acid-binding proteins"/>
    <property type="match status" value="2"/>
</dbReference>
<accession>A0A9D4YDZ9</accession>
<dbReference type="GO" id="GO:0000177">
    <property type="term" value="C:cytoplasmic exosome (RNase complex)"/>
    <property type="evidence" value="ECO:0007669"/>
    <property type="project" value="TreeGrafter"/>
</dbReference>
<dbReference type="Gene3D" id="2.40.50.140">
    <property type="entry name" value="Nucleic acid-binding proteins"/>
    <property type="match status" value="1"/>
</dbReference>
<evidence type="ECO:0000259" key="2">
    <source>
        <dbReference type="Pfam" id="PF17215"/>
    </source>
</evidence>
<dbReference type="InterPro" id="IPR012340">
    <property type="entry name" value="NA-bd_OB-fold"/>
</dbReference>
<dbReference type="GO" id="GO:0000175">
    <property type="term" value="F:3'-5'-RNA exonuclease activity"/>
    <property type="evidence" value="ECO:0007669"/>
    <property type="project" value="TreeGrafter"/>
</dbReference>
<dbReference type="Proteomes" id="UP001058974">
    <property type="component" value="Chromosome 2"/>
</dbReference>
<dbReference type="InterPro" id="IPR033770">
    <property type="entry name" value="RRP44_S1"/>
</dbReference>
<dbReference type="GO" id="GO:0071031">
    <property type="term" value="P:nuclear mRNA surveillance of mRNA 3'-end processing"/>
    <property type="evidence" value="ECO:0007669"/>
    <property type="project" value="TreeGrafter"/>
</dbReference>
<dbReference type="GO" id="GO:0004519">
    <property type="term" value="F:endonuclease activity"/>
    <property type="evidence" value="ECO:0007669"/>
    <property type="project" value="TreeGrafter"/>
</dbReference>
<dbReference type="AlphaFoldDB" id="A0A9D4YDZ9"/>
<dbReference type="Pfam" id="PF17215">
    <property type="entry name" value="Rrp44_S1"/>
    <property type="match status" value="1"/>
</dbReference>
<dbReference type="EMBL" id="JAMSHJ010000002">
    <property type="protein sequence ID" value="KAI5437876.1"/>
    <property type="molecule type" value="Genomic_DNA"/>
</dbReference>
<dbReference type="GO" id="GO:0016075">
    <property type="term" value="P:rRNA catabolic process"/>
    <property type="evidence" value="ECO:0007669"/>
    <property type="project" value="TreeGrafter"/>
</dbReference>
<dbReference type="GO" id="GO:0000176">
    <property type="term" value="C:nuclear exosome (RNase complex)"/>
    <property type="evidence" value="ECO:0007669"/>
    <property type="project" value="TreeGrafter"/>
</dbReference>
<reference evidence="3 4" key="1">
    <citation type="journal article" date="2022" name="Nat. Genet.">
        <title>Improved pea reference genome and pan-genome highlight genomic features and evolutionary characteristics.</title>
        <authorList>
            <person name="Yang T."/>
            <person name="Liu R."/>
            <person name="Luo Y."/>
            <person name="Hu S."/>
            <person name="Wang D."/>
            <person name="Wang C."/>
            <person name="Pandey M.K."/>
            <person name="Ge S."/>
            <person name="Xu Q."/>
            <person name="Li N."/>
            <person name="Li G."/>
            <person name="Huang Y."/>
            <person name="Saxena R.K."/>
            <person name="Ji Y."/>
            <person name="Li M."/>
            <person name="Yan X."/>
            <person name="He Y."/>
            <person name="Liu Y."/>
            <person name="Wang X."/>
            <person name="Xiang C."/>
            <person name="Varshney R.K."/>
            <person name="Ding H."/>
            <person name="Gao S."/>
            <person name="Zong X."/>
        </authorList>
    </citation>
    <scope>NUCLEOTIDE SEQUENCE [LARGE SCALE GENOMIC DNA]</scope>
    <source>
        <strain evidence="3 4">cv. Zhongwan 6</strain>
    </source>
</reference>
<proteinExistence type="predicted"/>
<feature type="domain" description="Exosome complex exonuclease RRP44 S1" evidence="2">
    <location>
        <begin position="439"/>
        <end position="508"/>
    </location>
</feature>
<dbReference type="InterPro" id="IPR001900">
    <property type="entry name" value="RNase_II/R"/>
</dbReference>
<comment type="caution">
    <text evidence="3">The sequence shown here is derived from an EMBL/GenBank/DDBJ whole genome shotgun (WGS) entry which is preliminary data.</text>
</comment>
<gene>
    <name evidence="3" type="ORF">KIW84_023843</name>
</gene>